<protein>
    <recommendedName>
        <fullName evidence="1">DUF58 domain-containing protein</fullName>
    </recommendedName>
</protein>
<evidence type="ECO:0000313" key="3">
    <source>
        <dbReference type="Proteomes" id="UP000284177"/>
    </source>
</evidence>
<dbReference type="Pfam" id="PF01882">
    <property type="entry name" value="DUF58"/>
    <property type="match status" value="1"/>
</dbReference>
<name>A0A419SZH8_9FIRM</name>
<comment type="caution">
    <text evidence="2">The sequence shown here is derived from an EMBL/GenBank/DDBJ whole genome shotgun (WGS) entry which is preliminary data.</text>
</comment>
<dbReference type="InterPro" id="IPR002881">
    <property type="entry name" value="DUF58"/>
</dbReference>
<gene>
    <name evidence="2" type="ORF">BET03_04225</name>
</gene>
<dbReference type="EMBL" id="MCIB01000034">
    <property type="protein sequence ID" value="RKD30551.1"/>
    <property type="molecule type" value="Genomic_DNA"/>
</dbReference>
<dbReference type="AlphaFoldDB" id="A0A419SZH8"/>
<evidence type="ECO:0000313" key="2">
    <source>
        <dbReference type="EMBL" id="RKD30551.1"/>
    </source>
</evidence>
<sequence>MANSKINISLLKKLETLKLNSNFILNKGYSGSRKSKAKGSSIEFSDYREYVPGDDFRKIDWNAYGRFQKLFVKLFMEEREASINIFLDTSKSMAFGSPKKSYIALNLSMVFAYLSLANLDRINLYTINNGKLDNTGYLKGKNMTSRVINFLEKVKFESREDMLNLIPENQYKQGISIIISDLFSDNFEEVIKYLSYLKQNIIVLQILSKEELNPTIRGDVKLIDSETENEIDISGSNSILKAYEKNLNKFLNNINEICKKYGCYYTFLSNETPLEKIIFDSLIKAGILR</sequence>
<dbReference type="OrthoDB" id="9776116at2"/>
<feature type="domain" description="DUF58" evidence="1">
    <location>
        <begin position="46"/>
        <end position="246"/>
    </location>
</feature>
<dbReference type="RefSeq" id="WP_120170009.1">
    <property type="nucleotide sequence ID" value="NZ_MCIB01000034.1"/>
</dbReference>
<organism evidence="2 3">
    <name type="scientific">Thermohalobacter berrensis</name>
    <dbReference type="NCBI Taxonomy" id="99594"/>
    <lineage>
        <taxon>Bacteria</taxon>
        <taxon>Bacillati</taxon>
        <taxon>Bacillota</taxon>
        <taxon>Tissierellia</taxon>
        <taxon>Tissierellales</taxon>
        <taxon>Thermohalobacteraceae</taxon>
        <taxon>Thermohalobacter</taxon>
    </lineage>
</organism>
<evidence type="ECO:0000259" key="1">
    <source>
        <dbReference type="Pfam" id="PF01882"/>
    </source>
</evidence>
<proteinExistence type="predicted"/>
<dbReference type="PANTHER" id="PTHR33608">
    <property type="entry name" value="BLL2464 PROTEIN"/>
    <property type="match status" value="1"/>
</dbReference>
<accession>A0A419SZH8</accession>
<dbReference type="PANTHER" id="PTHR33608:SF7">
    <property type="entry name" value="DUF58 DOMAIN-CONTAINING PROTEIN"/>
    <property type="match status" value="1"/>
</dbReference>
<reference evidence="2 3" key="1">
    <citation type="submission" date="2016-08" db="EMBL/GenBank/DDBJ databases">
        <title>Novel Firmicutes and Novel Genomes.</title>
        <authorList>
            <person name="Poppleton D.I."/>
            <person name="Gribaldo S."/>
        </authorList>
    </citation>
    <scope>NUCLEOTIDE SEQUENCE [LARGE SCALE GENOMIC DNA]</scope>
    <source>
        <strain evidence="2 3">CTT3</strain>
    </source>
</reference>
<dbReference type="Proteomes" id="UP000284177">
    <property type="component" value="Unassembled WGS sequence"/>
</dbReference>
<keyword evidence="3" id="KW-1185">Reference proteome</keyword>